<accession>A0ABS5FVJ5</accession>
<comment type="caution">
    <text evidence="2">The sequence shown here is derived from an EMBL/GenBank/DDBJ whole genome shotgun (WGS) entry which is preliminary data.</text>
</comment>
<evidence type="ECO:0000256" key="1">
    <source>
        <dbReference type="SAM" id="SignalP"/>
    </source>
</evidence>
<gene>
    <name evidence="2" type="ORF">JQ615_35100</name>
</gene>
<sequence>MIADRSRRAILVYTLLAVRTIALGTPPVLAANAESAPFLHSEPWPIHNGRNYQPTMDALRILHLEDVTPDQAREIDRLYEQLLTGSEQVQHRHPASKP</sequence>
<dbReference type="EMBL" id="JAFCJH010000058">
    <property type="protein sequence ID" value="MBR0800604.1"/>
    <property type="molecule type" value="Genomic_DNA"/>
</dbReference>
<evidence type="ECO:0000313" key="3">
    <source>
        <dbReference type="Proteomes" id="UP001315278"/>
    </source>
</evidence>
<feature type="chain" id="PRO_5045172420" evidence="1">
    <location>
        <begin position="31"/>
        <end position="98"/>
    </location>
</feature>
<proteinExistence type="predicted"/>
<keyword evidence="1" id="KW-0732">Signal</keyword>
<dbReference type="RefSeq" id="WP_212494941.1">
    <property type="nucleotide sequence ID" value="NZ_JAFCJH010000058.1"/>
</dbReference>
<keyword evidence="3" id="KW-1185">Reference proteome</keyword>
<name>A0ABS5FVJ5_9BRAD</name>
<organism evidence="2 3">
    <name type="scientific">Bradyrhizobium jicamae</name>
    <dbReference type="NCBI Taxonomy" id="280332"/>
    <lineage>
        <taxon>Bacteria</taxon>
        <taxon>Pseudomonadati</taxon>
        <taxon>Pseudomonadota</taxon>
        <taxon>Alphaproteobacteria</taxon>
        <taxon>Hyphomicrobiales</taxon>
        <taxon>Nitrobacteraceae</taxon>
        <taxon>Bradyrhizobium</taxon>
    </lineage>
</organism>
<protein>
    <submittedName>
        <fullName evidence="2">Uncharacterized protein</fullName>
    </submittedName>
</protein>
<reference evidence="3" key="1">
    <citation type="journal article" date="2021" name="ISME J.">
        <title>Evolutionary origin and ecological implication of a unique nif island in free-living Bradyrhizobium lineages.</title>
        <authorList>
            <person name="Tao J."/>
        </authorList>
    </citation>
    <scope>NUCLEOTIDE SEQUENCE [LARGE SCALE GENOMIC DNA]</scope>
    <source>
        <strain evidence="3">SZCCT0434</strain>
    </source>
</reference>
<evidence type="ECO:0000313" key="2">
    <source>
        <dbReference type="EMBL" id="MBR0800604.1"/>
    </source>
</evidence>
<feature type="signal peptide" evidence="1">
    <location>
        <begin position="1"/>
        <end position="30"/>
    </location>
</feature>
<dbReference type="Proteomes" id="UP001315278">
    <property type="component" value="Unassembled WGS sequence"/>
</dbReference>